<evidence type="ECO:0000256" key="2">
    <source>
        <dbReference type="ARBA" id="ARBA00007986"/>
    </source>
</evidence>
<dbReference type="Gene3D" id="2.30.42.10">
    <property type="match status" value="1"/>
</dbReference>
<dbReference type="InterPro" id="IPR024961">
    <property type="entry name" value="T2SS_GspC_N"/>
</dbReference>
<evidence type="ECO:0000256" key="10">
    <source>
        <dbReference type="SAM" id="MobiDB-lite"/>
    </source>
</evidence>
<keyword evidence="8" id="KW-1133">Transmembrane helix</keyword>
<evidence type="ECO:0000256" key="1">
    <source>
        <dbReference type="ARBA" id="ARBA00004533"/>
    </source>
</evidence>
<protein>
    <recommendedName>
        <fullName evidence="11">Type II secretion system protein GspC N-terminal domain-containing protein</fullName>
    </recommendedName>
</protein>
<comment type="subcellular location">
    <subcellularLocation>
        <location evidence="1">Cell inner membrane</location>
    </subcellularLocation>
</comment>
<evidence type="ECO:0000256" key="8">
    <source>
        <dbReference type="ARBA" id="ARBA00022989"/>
    </source>
</evidence>
<sequence length="255" mass="28422">MFSTPNHDPVELSEEVKNELFDESDEVNFEQQNPSQQSTNNNSKIDLEGLTSTPLDISLIGVVASNDESEASATIQSRLQIRTYFIDDQIAYTNAIILEIRNDRVILSNDGERQVLLLRGTASSDDTKHLDNRSPNQERGYDQHSSAEDIAKSIGNRPKLLEHIINISPIVQNNITAGFEVFPGMNPKLYKAAEFKAGDILQKINGNDITTEEGMEAVQQLIPTAQTLMFSVLRGGKVINLYLDIPSDNLSIRKY</sequence>
<dbReference type="EMBL" id="BAEN01000036">
    <property type="protein sequence ID" value="GAC14394.1"/>
    <property type="molecule type" value="Genomic_DNA"/>
</dbReference>
<evidence type="ECO:0000256" key="9">
    <source>
        <dbReference type="ARBA" id="ARBA00023136"/>
    </source>
</evidence>
<keyword evidence="9" id="KW-0472">Membrane</keyword>
<dbReference type="Pfam" id="PF11356">
    <property type="entry name" value="T2SSC"/>
    <property type="match status" value="1"/>
</dbReference>
<dbReference type="InterPro" id="IPR036034">
    <property type="entry name" value="PDZ_sf"/>
</dbReference>
<name>K6X169_9ALTE</name>
<proteinExistence type="inferred from homology"/>
<dbReference type="STRING" id="1127673.GLIP_1765"/>
<keyword evidence="3" id="KW-0813">Transport</keyword>
<evidence type="ECO:0000256" key="7">
    <source>
        <dbReference type="ARBA" id="ARBA00022927"/>
    </source>
</evidence>
<gene>
    <name evidence="12" type="ORF">GLIP_1765</name>
</gene>
<evidence type="ECO:0000256" key="5">
    <source>
        <dbReference type="ARBA" id="ARBA00022519"/>
    </source>
</evidence>
<dbReference type="eggNOG" id="COG3031">
    <property type="taxonomic scope" value="Bacteria"/>
</dbReference>
<dbReference type="GO" id="GO:0015627">
    <property type="term" value="C:type II protein secretion system complex"/>
    <property type="evidence" value="ECO:0007669"/>
    <property type="project" value="InterPro"/>
</dbReference>
<dbReference type="SUPFAM" id="SSF50156">
    <property type="entry name" value="PDZ domain-like"/>
    <property type="match status" value="1"/>
</dbReference>
<reference evidence="12 13" key="1">
    <citation type="journal article" date="2017" name="Antonie Van Leeuwenhoek">
        <title>Rhizobium rhizosphaerae sp. nov., a novel species isolated from rice rhizosphere.</title>
        <authorList>
            <person name="Zhao J.J."/>
            <person name="Zhang J."/>
            <person name="Zhang R.J."/>
            <person name="Zhang C.W."/>
            <person name="Yin H.Q."/>
            <person name="Zhang X.X."/>
        </authorList>
    </citation>
    <scope>NUCLEOTIDE SEQUENCE [LARGE SCALE GENOMIC DNA]</scope>
    <source>
        <strain evidence="12 13">E3</strain>
    </source>
</reference>
<organism evidence="12 13">
    <name type="scientific">Aliiglaciecola lipolytica E3</name>
    <dbReference type="NCBI Taxonomy" id="1127673"/>
    <lineage>
        <taxon>Bacteria</taxon>
        <taxon>Pseudomonadati</taxon>
        <taxon>Pseudomonadota</taxon>
        <taxon>Gammaproteobacteria</taxon>
        <taxon>Alteromonadales</taxon>
        <taxon>Alteromonadaceae</taxon>
        <taxon>Aliiglaciecola</taxon>
    </lineage>
</organism>
<feature type="region of interest" description="Disordered" evidence="10">
    <location>
        <begin position="24"/>
        <end position="44"/>
    </location>
</feature>
<keyword evidence="6" id="KW-0812">Transmembrane</keyword>
<evidence type="ECO:0000256" key="3">
    <source>
        <dbReference type="ARBA" id="ARBA00022448"/>
    </source>
</evidence>
<dbReference type="InterPro" id="IPR001639">
    <property type="entry name" value="T2SS_protein-GspC"/>
</dbReference>
<keyword evidence="7" id="KW-0653">Protein transport</keyword>
<dbReference type="GO" id="GO:0005886">
    <property type="term" value="C:plasma membrane"/>
    <property type="evidence" value="ECO:0007669"/>
    <property type="project" value="UniProtKB-SubCell"/>
</dbReference>
<keyword evidence="4" id="KW-1003">Cell membrane</keyword>
<keyword evidence="13" id="KW-1185">Reference proteome</keyword>
<dbReference type="Gene3D" id="2.30.30.830">
    <property type="match status" value="1"/>
</dbReference>
<comment type="caution">
    <text evidence="12">The sequence shown here is derived from an EMBL/GenBank/DDBJ whole genome shotgun (WGS) entry which is preliminary data.</text>
</comment>
<comment type="similarity">
    <text evidence="2">Belongs to the GSP C family.</text>
</comment>
<evidence type="ECO:0000259" key="11">
    <source>
        <dbReference type="Pfam" id="PF11356"/>
    </source>
</evidence>
<feature type="domain" description="Type II secretion system protein GspC N-terminal" evidence="11">
    <location>
        <begin position="36"/>
        <end position="117"/>
    </location>
</feature>
<evidence type="ECO:0000256" key="6">
    <source>
        <dbReference type="ARBA" id="ARBA00022692"/>
    </source>
</evidence>
<evidence type="ECO:0000313" key="12">
    <source>
        <dbReference type="EMBL" id="GAC14394.1"/>
    </source>
</evidence>
<evidence type="ECO:0000313" key="13">
    <source>
        <dbReference type="Proteomes" id="UP000006334"/>
    </source>
</evidence>
<dbReference type="Proteomes" id="UP000006334">
    <property type="component" value="Unassembled WGS sequence"/>
</dbReference>
<keyword evidence="5" id="KW-0997">Cell inner membrane</keyword>
<dbReference type="NCBIfam" id="TIGR01713">
    <property type="entry name" value="typeII_sec_gspC"/>
    <property type="match status" value="1"/>
</dbReference>
<dbReference type="GO" id="GO:0015628">
    <property type="term" value="P:protein secretion by the type II secretion system"/>
    <property type="evidence" value="ECO:0007669"/>
    <property type="project" value="InterPro"/>
</dbReference>
<feature type="compositionally biased region" description="Low complexity" evidence="10">
    <location>
        <begin position="31"/>
        <end position="43"/>
    </location>
</feature>
<feature type="region of interest" description="Disordered" evidence="10">
    <location>
        <begin position="124"/>
        <end position="147"/>
    </location>
</feature>
<accession>K6X169</accession>
<evidence type="ECO:0000256" key="4">
    <source>
        <dbReference type="ARBA" id="ARBA00022475"/>
    </source>
</evidence>
<dbReference type="AlphaFoldDB" id="K6X169"/>